<dbReference type="PaxDb" id="3218-PP1S9_327V6.1"/>
<dbReference type="EMBL" id="ABEU02000020">
    <property type="protein sequence ID" value="PNR32926.1"/>
    <property type="molecule type" value="Genomic_DNA"/>
</dbReference>
<reference evidence="3" key="3">
    <citation type="submission" date="2020-12" db="UniProtKB">
        <authorList>
            <consortium name="EnsemblPlants"/>
        </authorList>
    </citation>
    <scope>IDENTIFICATION</scope>
</reference>
<dbReference type="EnsemblPlants" id="Pp3c20_7950V3.1">
    <property type="protein sequence ID" value="PAC:32945718.CDS.1"/>
    <property type="gene ID" value="Pp3c20_7950"/>
</dbReference>
<feature type="region of interest" description="Disordered" evidence="1">
    <location>
        <begin position="233"/>
        <end position="273"/>
    </location>
</feature>
<organism evidence="2">
    <name type="scientific">Physcomitrium patens</name>
    <name type="common">Spreading-leaved earth moss</name>
    <name type="synonym">Physcomitrella patens</name>
    <dbReference type="NCBI Taxonomy" id="3218"/>
    <lineage>
        <taxon>Eukaryota</taxon>
        <taxon>Viridiplantae</taxon>
        <taxon>Streptophyta</taxon>
        <taxon>Embryophyta</taxon>
        <taxon>Bryophyta</taxon>
        <taxon>Bryophytina</taxon>
        <taxon>Bryopsida</taxon>
        <taxon>Funariidae</taxon>
        <taxon>Funariales</taxon>
        <taxon>Funariaceae</taxon>
        <taxon>Physcomitrium</taxon>
    </lineage>
</organism>
<dbReference type="AlphaFoldDB" id="A0A2K1IUH7"/>
<feature type="compositionally biased region" description="Polar residues" evidence="1">
    <location>
        <begin position="243"/>
        <end position="254"/>
    </location>
</feature>
<evidence type="ECO:0000313" key="4">
    <source>
        <dbReference type="Proteomes" id="UP000006727"/>
    </source>
</evidence>
<reference evidence="2 4" key="1">
    <citation type="journal article" date="2008" name="Science">
        <title>The Physcomitrella genome reveals evolutionary insights into the conquest of land by plants.</title>
        <authorList>
            <person name="Rensing S."/>
            <person name="Lang D."/>
            <person name="Zimmer A."/>
            <person name="Terry A."/>
            <person name="Salamov A."/>
            <person name="Shapiro H."/>
            <person name="Nishiyama T."/>
            <person name="Perroud P.-F."/>
            <person name="Lindquist E."/>
            <person name="Kamisugi Y."/>
            <person name="Tanahashi T."/>
            <person name="Sakakibara K."/>
            <person name="Fujita T."/>
            <person name="Oishi K."/>
            <person name="Shin-I T."/>
            <person name="Kuroki Y."/>
            <person name="Toyoda A."/>
            <person name="Suzuki Y."/>
            <person name="Hashimoto A."/>
            <person name="Yamaguchi K."/>
            <person name="Sugano A."/>
            <person name="Kohara Y."/>
            <person name="Fujiyama A."/>
            <person name="Anterola A."/>
            <person name="Aoki S."/>
            <person name="Ashton N."/>
            <person name="Barbazuk W.B."/>
            <person name="Barker E."/>
            <person name="Bennetzen J."/>
            <person name="Bezanilla M."/>
            <person name="Blankenship R."/>
            <person name="Cho S.H."/>
            <person name="Dutcher S."/>
            <person name="Estelle M."/>
            <person name="Fawcett J.A."/>
            <person name="Gundlach H."/>
            <person name="Hanada K."/>
            <person name="Heyl A."/>
            <person name="Hicks K.A."/>
            <person name="Hugh J."/>
            <person name="Lohr M."/>
            <person name="Mayer K."/>
            <person name="Melkozernov A."/>
            <person name="Murata T."/>
            <person name="Nelson D."/>
            <person name="Pils B."/>
            <person name="Prigge M."/>
            <person name="Reiss B."/>
            <person name="Renner T."/>
            <person name="Rombauts S."/>
            <person name="Rushton P."/>
            <person name="Sanderfoot A."/>
            <person name="Schween G."/>
            <person name="Shiu S.-H."/>
            <person name="Stueber K."/>
            <person name="Theodoulou F.L."/>
            <person name="Tu H."/>
            <person name="Van de Peer Y."/>
            <person name="Verrier P.J."/>
            <person name="Waters E."/>
            <person name="Wood A."/>
            <person name="Yang L."/>
            <person name="Cove D."/>
            <person name="Cuming A."/>
            <person name="Hasebe M."/>
            <person name="Lucas S."/>
            <person name="Mishler D.B."/>
            <person name="Reski R."/>
            <person name="Grigoriev I."/>
            <person name="Quatrano R.S."/>
            <person name="Boore J.L."/>
        </authorList>
    </citation>
    <scope>NUCLEOTIDE SEQUENCE [LARGE SCALE GENOMIC DNA]</scope>
    <source>
        <strain evidence="3 4">cv. Gransden 2004</strain>
    </source>
</reference>
<feature type="compositionally biased region" description="Polar residues" evidence="1">
    <location>
        <begin position="1"/>
        <end position="12"/>
    </location>
</feature>
<feature type="region of interest" description="Disordered" evidence="1">
    <location>
        <begin position="1"/>
        <end position="25"/>
    </location>
</feature>
<evidence type="ECO:0000313" key="2">
    <source>
        <dbReference type="EMBL" id="PNR32926.1"/>
    </source>
</evidence>
<protein>
    <submittedName>
        <fullName evidence="2 3">Uncharacterized protein</fullName>
    </submittedName>
</protein>
<proteinExistence type="predicted"/>
<dbReference type="EnsemblPlants" id="Pp3c20_7950V3.2">
    <property type="protein sequence ID" value="PAC:32945719.CDS.1"/>
    <property type="gene ID" value="Pp3c20_7950"/>
</dbReference>
<dbReference type="Proteomes" id="UP000006727">
    <property type="component" value="Chromosome 20"/>
</dbReference>
<feature type="compositionally biased region" description="Low complexity" evidence="1">
    <location>
        <begin position="13"/>
        <end position="25"/>
    </location>
</feature>
<gene>
    <name evidence="2" type="ORF">PHYPA_024869</name>
</gene>
<keyword evidence="4" id="KW-1185">Reference proteome</keyword>
<dbReference type="Gramene" id="Pp3c20_7950V3.2">
    <property type="protein sequence ID" value="PAC:32945719.CDS.1"/>
    <property type="gene ID" value="Pp3c20_7950"/>
</dbReference>
<evidence type="ECO:0000313" key="3">
    <source>
        <dbReference type="EnsemblPlants" id="PAC:32945718.CDS.1"/>
    </source>
</evidence>
<evidence type="ECO:0000256" key="1">
    <source>
        <dbReference type="SAM" id="MobiDB-lite"/>
    </source>
</evidence>
<reference evidence="2 4" key="2">
    <citation type="journal article" date="2018" name="Plant J.">
        <title>The Physcomitrella patens chromosome-scale assembly reveals moss genome structure and evolution.</title>
        <authorList>
            <person name="Lang D."/>
            <person name="Ullrich K.K."/>
            <person name="Murat F."/>
            <person name="Fuchs J."/>
            <person name="Jenkins J."/>
            <person name="Haas F.B."/>
            <person name="Piednoel M."/>
            <person name="Gundlach H."/>
            <person name="Van Bel M."/>
            <person name="Meyberg R."/>
            <person name="Vives C."/>
            <person name="Morata J."/>
            <person name="Symeonidi A."/>
            <person name="Hiss M."/>
            <person name="Muchero W."/>
            <person name="Kamisugi Y."/>
            <person name="Saleh O."/>
            <person name="Blanc G."/>
            <person name="Decker E.L."/>
            <person name="van Gessel N."/>
            <person name="Grimwood J."/>
            <person name="Hayes R.D."/>
            <person name="Graham S.W."/>
            <person name="Gunter L.E."/>
            <person name="McDaniel S.F."/>
            <person name="Hoernstein S.N.W."/>
            <person name="Larsson A."/>
            <person name="Li F.W."/>
            <person name="Perroud P.F."/>
            <person name="Phillips J."/>
            <person name="Ranjan P."/>
            <person name="Rokshar D.S."/>
            <person name="Rothfels C.J."/>
            <person name="Schneider L."/>
            <person name="Shu S."/>
            <person name="Stevenson D.W."/>
            <person name="Thummler F."/>
            <person name="Tillich M."/>
            <person name="Villarreal Aguilar J.C."/>
            <person name="Widiez T."/>
            <person name="Wong G.K."/>
            <person name="Wymore A."/>
            <person name="Zhang Y."/>
            <person name="Zimmer A.D."/>
            <person name="Quatrano R.S."/>
            <person name="Mayer K.F.X."/>
            <person name="Goodstein D."/>
            <person name="Casacuberta J.M."/>
            <person name="Vandepoele K."/>
            <person name="Reski R."/>
            <person name="Cuming A.C."/>
            <person name="Tuskan G.A."/>
            <person name="Maumus F."/>
            <person name="Salse J."/>
            <person name="Schmutz J."/>
            <person name="Rensing S.A."/>
        </authorList>
    </citation>
    <scope>NUCLEOTIDE SEQUENCE [LARGE SCALE GENOMIC DNA]</scope>
    <source>
        <strain evidence="3 4">cv. Gransden 2004</strain>
    </source>
</reference>
<accession>A0A2K1IUH7</accession>
<name>A0A2K1IUH7_PHYPA</name>
<dbReference type="Gramene" id="Pp3c20_7950V3.1">
    <property type="protein sequence ID" value="PAC:32945718.CDS.1"/>
    <property type="gene ID" value="Pp3c20_7950"/>
</dbReference>
<dbReference type="InParanoid" id="A0A2K1IUH7"/>
<sequence>MQKSNSMQGGLQSASPETSSSASVSSLGWPFGLPTCMDIHTPGPEDQLAPCQTPIAFHQQFMNLQTTFLLPFFSDVDASSNSDTDSRLSEAASSFFKDSRRITLGSLISLPMDTSFRTMYPDTHYHVFTDRRRNHLPSCGILELLGCCRNAESSRLHEFDFSELEGEVADSHSVAAVSTSLAAYLQLAASNSPDAARTSAPFEDALSTGSRSPDWNDQFISCHSILSDGEWTGKDMGERIANPVSSTSAKPSPRQTRKSTPHSPRMQRSSSMKSFFSSICCRIDTAKAP</sequence>